<evidence type="ECO:0000313" key="3">
    <source>
        <dbReference type="Proteomes" id="UP000561181"/>
    </source>
</evidence>
<keyword evidence="3" id="KW-1185">Reference proteome</keyword>
<gene>
    <name evidence="2" type="ORF">HKD42_06620</name>
</gene>
<evidence type="ECO:0008006" key="4">
    <source>
        <dbReference type="Google" id="ProtNLM"/>
    </source>
</evidence>
<accession>A0A848QLL8</accession>
<proteinExistence type="predicted"/>
<evidence type="ECO:0000313" key="2">
    <source>
        <dbReference type="EMBL" id="NMW31729.1"/>
    </source>
</evidence>
<comment type="caution">
    <text evidence="2">The sequence shown here is derived from an EMBL/GenBank/DDBJ whole genome shotgun (WGS) entry which is preliminary data.</text>
</comment>
<dbReference type="EMBL" id="JABCRE010000002">
    <property type="protein sequence ID" value="NMW31729.1"/>
    <property type="molecule type" value="Genomic_DNA"/>
</dbReference>
<dbReference type="PROSITE" id="PS51257">
    <property type="entry name" value="PROKAR_LIPOPROTEIN"/>
    <property type="match status" value="1"/>
</dbReference>
<sequence length="275" mass="28477">MRRRSYRYIAALSLLPLAAGCVQATRHSNTMVFGTNTSVGVKVGTNTGETPQILIGYDRQEAVIMPLLANTSEHSANGNLLSPCDPAEDYDGDDDALHPCLFVASRTDGQNRSSQDSYSVLASFGAEISADSTAGKGSVGLAQYFSTGLAAQLLAANGGAAVVAVGKAAEDAAKNPNNAQTTAAVLGADAFAQGDGKQNMQGRTILLSKIAEMSDADVRSKLPGVIGSLSLSPRQKGAFDLACTGARSTRETCLNFINSNKQLIEGFSPAKANAL</sequence>
<reference evidence="2 3" key="1">
    <citation type="submission" date="2020-04" db="EMBL/GenBank/DDBJ databases">
        <authorList>
            <person name="Liu A."/>
        </authorList>
    </citation>
    <scope>NUCLEOTIDE SEQUENCE [LARGE SCALE GENOMIC DNA]</scope>
    <source>
        <strain evidence="2 3">RZ02</strain>
    </source>
</reference>
<protein>
    <recommendedName>
        <fullName evidence="4">Lipoprotein</fullName>
    </recommendedName>
</protein>
<name>A0A848QLL8_9SPHN</name>
<dbReference type="Proteomes" id="UP000561181">
    <property type="component" value="Unassembled WGS sequence"/>
</dbReference>
<evidence type="ECO:0000256" key="1">
    <source>
        <dbReference type="SAM" id="SignalP"/>
    </source>
</evidence>
<organism evidence="2 3">
    <name type="scientific">Pontixanthobacter rizhaonensis</name>
    <dbReference type="NCBI Taxonomy" id="2730337"/>
    <lineage>
        <taxon>Bacteria</taxon>
        <taxon>Pseudomonadati</taxon>
        <taxon>Pseudomonadota</taxon>
        <taxon>Alphaproteobacteria</taxon>
        <taxon>Sphingomonadales</taxon>
        <taxon>Erythrobacteraceae</taxon>
        <taxon>Pontixanthobacter</taxon>
    </lineage>
</organism>
<feature type="chain" id="PRO_5032410680" description="Lipoprotein" evidence="1">
    <location>
        <begin position="25"/>
        <end position="275"/>
    </location>
</feature>
<dbReference type="AlphaFoldDB" id="A0A848QLL8"/>
<feature type="signal peptide" evidence="1">
    <location>
        <begin position="1"/>
        <end position="24"/>
    </location>
</feature>
<dbReference type="RefSeq" id="WP_170011471.1">
    <property type="nucleotide sequence ID" value="NZ_JABCRE010000002.1"/>
</dbReference>
<keyword evidence="1" id="KW-0732">Signal</keyword>